<proteinExistence type="predicted"/>
<sequence length="300" mass="34699">MKSPKSIPIPILKPSQFDDYLFAGWKAPISGFYERFHVSRIEDYKNHLTLPLLPHRRSVCFFIFLTQGTVIRSKGLTNYEITPGHFFFLAADQITSLEYVSPDAEGFYCHFLPEIFNRSAIKIDFEKDFPFFQLTGEPLLKVSDNERFLQLLRILENENYTNREERFGLIPLYLHTLFSELKHQMEPAGQKVKNASALLTQRYKNALSEFIYEKKTVAEFADYLAVTPNHLHKCVKASTGKSAHSLLDDMRILEAKVLLKQTDLTIGEIAFKIGRFEPSDFSRFFKANTGMTPSKYRLSE</sequence>
<name>A0A7U3ZH04_RUNSL</name>
<keyword evidence="3" id="KW-0804">Transcription</keyword>
<dbReference type="GO" id="GO:0043565">
    <property type="term" value="F:sequence-specific DNA binding"/>
    <property type="evidence" value="ECO:0007669"/>
    <property type="project" value="InterPro"/>
</dbReference>
<dbReference type="SUPFAM" id="SSF51215">
    <property type="entry name" value="Regulatory protein AraC"/>
    <property type="match status" value="1"/>
</dbReference>
<dbReference type="KEGG" id="rsi:Runsl_0513"/>
<dbReference type="SUPFAM" id="SSF46689">
    <property type="entry name" value="Homeodomain-like"/>
    <property type="match status" value="1"/>
</dbReference>
<gene>
    <name evidence="5" type="ordered locus">Runsl_0513</name>
</gene>
<dbReference type="GO" id="GO:0003700">
    <property type="term" value="F:DNA-binding transcription factor activity"/>
    <property type="evidence" value="ECO:0007669"/>
    <property type="project" value="InterPro"/>
</dbReference>
<dbReference type="AlphaFoldDB" id="A0A7U3ZH04"/>
<keyword evidence="1" id="KW-0805">Transcription regulation</keyword>
<keyword evidence="6" id="KW-1185">Reference proteome</keyword>
<dbReference type="InterPro" id="IPR009057">
    <property type="entry name" value="Homeodomain-like_sf"/>
</dbReference>
<dbReference type="PANTHER" id="PTHR43280">
    <property type="entry name" value="ARAC-FAMILY TRANSCRIPTIONAL REGULATOR"/>
    <property type="match status" value="1"/>
</dbReference>
<keyword evidence="2" id="KW-0238">DNA-binding</keyword>
<evidence type="ECO:0000256" key="3">
    <source>
        <dbReference type="ARBA" id="ARBA00023163"/>
    </source>
</evidence>
<feature type="domain" description="HTH araC/xylS-type" evidence="4">
    <location>
        <begin position="201"/>
        <end position="299"/>
    </location>
</feature>
<dbReference type="Pfam" id="PF12833">
    <property type="entry name" value="HTH_18"/>
    <property type="match status" value="1"/>
</dbReference>
<accession>A0A7U3ZH04</accession>
<dbReference type="EMBL" id="CP002859">
    <property type="protein sequence ID" value="AEI46957.1"/>
    <property type="molecule type" value="Genomic_DNA"/>
</dbReference>
<dbReference type="SMART" id="SM00342">
    <property type="entry name" value="HTH_ARAC"/>
    <property type="match status" value="1"/>
</dbReference>
<reference evidence="6" key="1">
    <citation type="submission" date="2011-06" db="EMBL/GenBank/DDBJ databases">
        <title>The complete genome of chromosome of Runella slithyformis DSM 19594.</title>
        <authorList>
            <consortium name="US DOE Joint Genome Institute (JGI-PGF)"/>
            <person name="Lucas S."/>
            <person name="Han J."/>
            <person name="Lapidus A."/>
            <person name="Bruce D."/>
            <person name="Goodwin L."/>
            <person name="Pitluck S."/>
            <person name="Peters L."/>
            <person name="Kyrpides N."/>
            <person name="Mavromatis K."/>
            <person name="Ivanova N."/>
            <person name="Ovchinnikova G."/>
            <person name="Zhang X."/>
            <person name="Misra M."/>
            <person name="Detter J.C."/>
            <person name="Tapia R."/>
            <person name="Han C."/>
            <person name="Land M."/>
            <person name="Hauser L."/>
            <person name="Markowitz V."/>
            <person name="Cheng J.-F."/>
            <person name="Hugenholtz P."/>
            <person name="Woyke T."/>
            <person name="Wu D."/>
            <person name="Tindall B."/>
            <person name="Faehrich R."/>
            <person name="Brambilla E."/>
            <person name="Klenk H.-P."/>
            <person name="Eisen J.A."/>
        </authorList>
    </citation>
    <scope>NUCLEOTIDE SEQUENCE [LARGE SCALE GENOMIC DNA]</scope>
    <source>
        <strain evidence="6">ATCC 29530 / DSM 19594 / LMG 11500 / NCIMB 11436 / LSU 4</strain>
    </source>
</reference>
<dbReference type="PANTHER" id="PTHR43280:SF32">
    <property type="entry name" value="TRANSCRIPTIONAL REGULATORY PROTEIN"/>
    <property type="match status" value="1"/>
</dbReference>
<dbReference type="Proteomes" id="UP000000493">
    <property type="component" value="Chromosome"/>
</dbReference>
<evidence type="ECO:0000259" key="4">
    <source>
        <dbReference type="PROSITE" id="PS01124"/>
    </source>
</evidence>
<evidence type="ECO:0000313" key="5">
    <source>
        <dbReference type="EMBL" id="AEI46957.1"/>
    </source>
</evidence>
<reference evidence="5 6" key="2">
    <citation type="journal article" date="2012" name="Stand. Genomic Sci.">
        <title>Complete genome sequence of the aquatic bacterium Runella slithyformis type strain (LSU 4(T)).</title>
        <authorList>
            <person name="Copeland A."/>
            <person name="Zhang X."/>
            <person name="Misra M."/>
            <person name="Lapidus A."/>
            <person name="Nolan M."/>
            <person name="Lucas S."/>
            <person name="Deshpande S."/>
            <person name="Cheng J.F."/>
            <person name="Tapia R."/>
            <person name="Goodwin L.A."/>
            <person name="Pitluck S."/>
            <person name="Liolios K."/>
            <person name="Pagani I."/>
            <person name="Ivanova N."/>
            <person name="Mikhailova N."/>
            <person name="Pati A."/>
            <person name="Chen A."/>
            <person name="Palaniappan K."/>
            <person name="Land M."/>
            <person name="Hauser L."/>
            <person name="Pan C."/>
            <person name="Jeffries C.D."/>
            <person name="Detter J.C."/>
            <person name="Brambilla E.M."/>
            <person name="Rohde M."/>
            <person name="Djao O.D."/>
            <person name="Goker M."/>
            <person name="Sikorski J."/>
            <person name="Tindall B.J."/>
            <person name="Woyke T."/>
            <person name="Bristow J."/>
            <person name="Eisen J.A."/>
            <person name="Markowitz V."/>
            <person name="Hugenholtz P."/>
            <person name="Kyrpides N.C."/>
            <person name="Klenk H.P."/>
            <person name="Mavromatis K."/>
        </authorList>
    </citation>
    <scope>NUCLEOTIDE SEQUENCE [LARGE SCALE GENOMIC DNA]</scope>
    <source>
        <strain evidence="6">ATCC 29530 / DSM 19594 / LMG 11500 / NCIMB 11436 / LSU 4</strain>
    </source>
</reference>
<evidence type="ECO:0000256" key="1">
    <source>
        <dbReference type="ARBA" id="ARBA00023015"/>
    </source>
</evidence>
<dbReference type="InterPro" id="IPR018060">
    <property type="entry name" value="HTH_AraC"/>
</dbReference>
<evidence type="ECO:0000256" key="2">
    <source>
        <dbReference type="ARBA" id="ARBA00023125"/>
    </source>
</evidence>
<dbReference type="RefSeq" id="WP_013926281.1">
    <property type="nucleotide sequence ID" value="NC_015703.1"/>
</dbReference>
<dbReference type="Gene3D" id="1.10.10.60">
    <property type="entry name" value="Homeodomain-like"/>
    <property type="match status" value="1"/>
</dbReference>
<dbReference type="InterPro" id="IPR037923">
    <property type="entry name" value="HTH-like"/>
</dbReference>
<evidence type="ECO:0000313" key="6">
    <source>
        <dbReference type="Proteomes" id="UP000000493"/>
    </source>
</evidence>
<protein>
    <submittedName>
        <fullName evidence="5">Transcriptional regulator, AraC family</fullName>
    </submittedName>
</protein>
<organism evidence="5 6">
    <name type="scientific">Runella slithyformis (strain ATCC 29530 / DSM 19594 / LMG 11500 / NCIMB 11436 / LSU 4)</name>
    <dbReference type="NCBI Taxonomy" id="761193"/>
    <lineage>
        <taxon>Bacteria</taxon>
        <taxon>Pseudomonadati</taxon>
        <taxon>Bacteroidota</taxon>
        <taxon>Cytophagia</taxon>
        <taxon>Cytophagales</taxon>
        <taxon>Spirosomataceae</taxon>
        <taxon>Runella</taxon>
    </lineage>
</organism>
<dbReference type="PROSITE" id="PS01124">
    <property type="entry name" value="HTH_ARAC_FAMILY_2"/>
    <property type="match status" value="1"/>
</dbReference>